<feature type="domain" description="4-oxalocrotonate tautomerase-like" evidence="2">
    <location>
        <begin position="2"/>
        <end position="57"/>
    </location>
</feature>
<proteinExistence type="predicted"/>
<dbReference type="Gene3D" id="3.10.450.50">
    <property type="match status" value="1"/>
</dbReference>
<protein>
    <submittedName>
        <fullName evidence="4">Tautomerase family protein</fullName>
    </submittedName>
</protein>
<name>A0A939EHF9_9HYPH</name>
<dbReference type="Gene3D" id="3.30.429.10">
    <property type="entry name" value="Macrophage Migration Inhibitory Factor"/>
    <property type="match status" value="1"/>
</dbReference>
<dbReference type="SUPFAM" id="SSF55331">
    <property type="entry name" value="Tautomerase/MIF"/>
    <property type="match status" value="1"/>
</dbReference>
<reference evidence="4" key="1">
    <citation type="submission" date="2020-12" db="EMBL/GenBank/DDBJ databases">
        <title>Oil enriched cultivation method for isolating marine PHA-producing bacteria.</title>
        <authorList>
            <person name="Zheng W."/>
            <person name="Yu S."/>
            <person name="Huang Y."/>
        </authorList>
    </citation>
    <scope>NUCLEOTIDE SEQUENCE</scope>
    <source>
        <strain evidence="4">SY-2-12</strain>
    </source>
</reference>
<accession>A0A939EHF9</accession>
<dbReference type="InterPro" id="IPR014347">
    <property type="entry name" value="Tautomerase/MIF_sf"/>
</dbReference>
<dbReference type="InterPro" id="IPR004370">
    <property type="entry name" value="4-OT-like_dom"/>
</dbReference>
<evidence type="ECO:0000256" key="1">
    <source>
        <dbReference type="ARBA" id="ARBA00023235"/>
    </source>
</evidence>
<comment type="caution">
    <text evidence="4">The sequence shown here is derived from an EMBL/GenBank/DDBJ whole genome shotgun (WGS) entry which is preliminary data.</text>
</comment>
<evidence type="ECO:0000313" key="4">
    <source>
        <dbReference type="EMBL" id="MBN9672532.1"/>
    </source>
</evidence>
<dbReference type="InterPro" id="IPR037401">
    <property type="entry name" value="SnoaL-like"/>
</dbReference>
<organism evidence="4 5">
    <name type="scientific">Roseibium aggregatum</name>
    <dbReference type="NCBI Taxonomy" id="187304"/>
    <lineage>
        <taxon>Bacteria</taxon>
        <taxon>Pseudomonadati</taxon>
        <taxon>Pseudomonadota</taxon>
        <taxon>Alphaproteobacteria</taxon>
        <taxon>Hyphomicrobiales</taxon>
        <taxon>Stappiaceae</taxon>
        <taxon>Roseibium</taxon>
    </lineage>
</organism>
<evidence type="ECO:0000259" key="2">
    <source>
        <dbReference type="Pfam" id="PF01361"/>
    </source>
</evidence>
<evidence type="ECO:0000313" key="5">
    <source>
        <dbReference type="Proteomes" id="UP000664096"/>
    </source>
</evidence>
<keyword evidence="1" id="KW-0413">Isomerase</keyword>
<dbReference type="GO" id="GO:0016853">
    <property type="term" value="F:isomerase activity"/>
    <property type="evidence" value="ECO:0007669"/>
    <property type="project" value="UniProtKB-KW"/>
</dbReference>
<dbReference type="RefSeq" id="WP_207142362.1">
    <property type="nucleotide sequence ID" value="NZ_JAEKJZ010000004.1"/>
</dbReference>
<dbReference type="SUPFAM" id="SSF54427">
    <property type="entry name" value="NTF2-like"/>
    <property type="match status" value="1"/>
</dbReference>
<sequence length="186" mass="20852">MPVIRVTLIEGYPDEARLRLGEALTAAVRTTIAAPLDGITVAIEELKPSNYMRGGQSRTPGKALTDPASRIREFLETMEARDLDKAKTFLAPDFRMTFPGGVEFGRLEELIAWAGPRYNFMRKTYERFDTCSGDEGAIVYCHGTLSGEWPDGSAFSDIRFIDRFEFSGDLISRQQVWNDLAESVKD</sequence>
<dbReference type="Proteomes" id="UP000664096">
    <property type="component" value="Unassembled WGS sequence"/>
</dbReference>
<dbReference type="Pfam" id="PF01361">
    <property type="entry name" value="Tautomerase"/>
    <property type="match status" value="1"/>
</dbReference>
<gene>
    <name evidence="4" type="ORF">JF539_19420</name>
</gene>
<dbReference type="InterPro" id="IPR032710">
    <property type="entry name" value="NTF2-like_dom_sf"/>
</dbReference>
<feature type="domain" description="SnoaL-like" evidence="3">
    <location>
        <begin position="71"/>
        <end position="173"/>
    </location>
</feature>
<dbReference type="EMBL" id="JAEKJZ010000004">
    <property type="protein sequence ID" value="MBN9672532.1"/>
    <property type="molecule type" value="Genomic_DNA"/>
</dbReference>
<dbReference type="Pfam" id="PF12680">
    <property type="entry name" value="SnoaL_2"/>
    <property type="match status" value="1"/>
</dbReference>
<dbReference type="AlphaFoldDB" id="A0A939EHF9"/>
<evidence type="ECO:0000259" key="3">
    <source>
        <dbReference type="Pfam" id="PF12680"/>
    </source>
</evidence>